<dbReference type="OrthoDB" id="17255at2759"/>
<dbReference type="Pfam" id="PF03473">
    <property type="entry name" value="MOSC"/>
    <property type="match status" value="1"/>
</dbReference>
<gene>
    <name evidence="4" type="primary">Marc1</name>
</gene>
<dbReference type="AlphaFoldDB" id="A0A6P3EZ33"/>
<keyword evidence="1" id="KW-0812">Transmembrane</keyword>
<dbReference type="Pfam" id="PF03476">
    <property type="entry name" value="MOSC_N"/>
    <property type="match status" value="1"/>
</dbReference>
<dbReference type="SUPFAM" id="SSF50800">
    <property type="entry name" value="PK beta-barrel domain-like"/>
    <property type="match status" value="1"/>
</dbReference>
<dbReference type="FunCoup" id="A0A6P3EZ33">
    <property type="interactions" value="264"/>
</dbReference>
<dbReference type="GO" id="GO:0050421">
    <property type="term" value="F:nitrite reductase (NO-forming) activity"/>
    <property type="evidence" value="ECO:0007669"/>
    <property type="project" value="Ensembl"/>
</dbReference>
<dbReference type="GO" id="GO:0005743">
    <property type="term" value="C:mitochondrial inner membrane"/>
    <property type="evidence" value="ECO:0007669"/>
    <property type="project" value="TreeGrafter"/>
</dbReference>
<dbReference type="GO" id="GO:0042126">
    <property type="term" value="P:nitrate metabolic process"/>
    <property type="evidence" value="ECO:0007669"/>
    <property type="project" value="Ensembl"/>
</dbReference>
<dbReference type="GO" id="GO:1903958">
    <property type="term" value="C:nitric-oxide synthase complex"/>
    <property type="evidence" value="ECO:0007669"/>
    <property type="project" value="Ensembl"/>
</dbReference>
<dbReference type="GO" id="GO:0006809">
    <property type="term" value="P:nitric oxide biosynthetic process"/>
    <property type="evidence" value="ECO:0007669"/>
    <property type="project" value="Ensembl"/>
</dbReference>
<organism evidence="3 4">
    <name type="scientific">Octodon degus</name>
    <name type="common">Degu</name>
    <name type="synonym">Sciurus degus</name>
    <dbReference type="NCBI Taxonomy" id="10160"/>
    <lineage>
        <taxon>Eukaryota</taxon>
        <taxon>Metazoa</taxon>
        <taxon>Chordata</taxon>
        <taxon>Craniata</taxon>
        <taxon>Vertebrata</taxon>
        <taxon>Euteleostomi</taxon>
        <taxon>Mammalia</taxon>
        <taxon>Eutheria</taxon>
        <taxon>Euarchontoglires</taxon>
        <taxon>Glires</taxon>
        <taxon>Rodentia</taxon>
        <taxon>Hystricomorpha</taxon>
        <taxon>Octodontidae</taxon>
        <taxon>Octodon</taxon>
    </lineage>
</organism>
<dbReference type="GO" id="GO:0043546">
    <property type="term" value="F:molybdopterin cofactor binding"/>
    <property type="evidence" value="ECO:0007669"/>
    <property type="project" value="Ensembl"/>
</dbReference>
<evidence type="ECO:0000313" key="4">
    <source>
        <dbReference type="RefSeq" id="XP_004626939.1"/>
    </source>
</evidence>
<dbReference type="PANTHER" id="PTHR14237:SF25">
    <property type="entry name" value="MITOCHONDRIAL AMIDOXIME-REDUCING COMPONENT 1"/>
    <property type="match status" value="1"/>
</dbReference>
<dbReference type="InterPro" id="IPR011037">
    <property type="entry name" value="Pyrv_Knase-like_insert_dom_sf"/>
</dbReference>
<dbReference type="PROSITE" id="PS51340">
    <property type="entry name" value="MOSC"/>
    <property type="match status" value="1"/>
</dbReference>
<name>A0A6P3EZ33_OCTDE</name>
<reference evidence="4" key="1">
    <citation type="submission" date="2025-08" db="UniProtKB">
        <authorList>
            <consortium name="RefSeq"/>
        </authorList>
    </citation>
    <scope>IDENTIFICATION</scope>
</reference>
<evidence type="ECO:0000259" key="2">
    <source>
        <dbReference type="PROSITE" id="PS51340"/>
    </source>
</evidence>
<proteinExistence type="predicted"/>
<feature type="transmembrane region" description="Helical" evidence="1">
    <location>
        <begin position="20"/>
        <end position="41"/>
    </location>
</feature>
<dbReference type="InParanoid" id="A0A6P3EZ33"/>
<dbReference type="RefSeq" id="XP_004626939.1">
    <property type="nucleotide sequence ID" value="XM_004626882.2"/>
</dbReference>
<evidence type="ECO:0000256" key="1">
    <source>
        <dbReference type="SAM" id="Phobius"/>
    </source>
</evidence>
<sequence length="333" mass="36757">MGTAGSRALSSLGLPAPARPAWLGVAVLAAVALGAVAWRLCPRRRRRWRQVGTVAQLWIYPIKSCKGVPVPEAEVTALGLRVGHLRDRFWLVVNEEENMVTARQEPRMVLISLTCDGDTLTLSAAYTKDLLLPVKTLATNPVRTCRVHGLEVQGRDCGEAAAQWITSFLQSQPCRLVHFEPDMRPRNSRQIRAAFAPSDQVAYSDASPFLVLSEASLADLNSRLEKKVKASHFRPNLVIAGCGAYAEDSWDELLIGDARLRRVMPCTRCILTTVDPDTGVMSRKEPLQTLRSYRQCDPSKQKIYGQSPLFGQYFALQSPGTVRVGDAVYLLGE</sequence>
<keyword evidence="1" id="KW-0472">Membrane</keyword>
<keyword evidence="1" id="KW-1133">Transmembrane helix</keyword>
<dbReference type="OMA" id="ARQYPQM"/>
<dbReference type="InterPro" id="IPR005303">
    <property type="entry name" value="MOCOS_middle"/>
</dbReference>
<dbReference type="PANTHER" id="PTHR14237">
    <property type="entry name" value="MOLYBDOPTERIN COFACTOR SULFURASE MOSC"/>
    <property type="match status" value="1"/>
</dbReference>
<dbReference type="InterPro" id="IPR005302">
    <property type="entry name" value="MoCF_Sase_C"/>
</dbReference>
<dbReference type="CTD" id="64757"/>
<protein>
    <submittedName>
        <fullName evidence="4">Mitochondrial amidoxime-reducing component 1</fullName>
    </submittedName>
</protein>
<evidence type="ECO:0000313" key="3">
    <source>
        <dbReference type="Proteomes" id="UP000515203"/>
    </source>
</evidence>
<dbReference type="GO" id="GO:0030170">
    <property type="term" value="F:pyridoxal phosphate binding"/>
    <property type="evidence" value="ECO:0007669"/>
    <property type="project" value="InterPro"/>
</dbReference>
<dbReference type="GO" id="GO:0008940">
    <property type="term" value="F:nitrate reductase activity"/>
    <property type="evidence" value="ECO:0007669"/>
    <property type="project" value="Ensembl"/>
</dbReference>
<keyword evidence="3" id="KW-1185">Reference proteome</keyword>
<feature type="domain" description="MOSC" evidence="2">
    <location>
        <begin position="171"/>
        <end position="331"/>
    </location>
</feature>
<dbReference type="SUPFAM" id="SSF141673">
    <property type="entry name" value="MOSC N-terminal domain-like"/>
    <property type="match status" value="1"/>
</dbReference>
<accession>A0A6P3EZ33</accession>
<dbReference type="GO" id="GO:0030151">
    <property type="term" value="F:molybdenum ion binding"/>
    <property type="evidence" value="ECO:0007669"/>
    <property type="project" value="Ensembl"/>
</dbReference>
<dbReference type="GeneID" id="101566366"/>
<dbReference type="GO" id="GO:0070458">
    <property type="term" value="P:cellular detoxification of nitrogen compound"/>
    <property type="evidence" value="ECO:0007669"/>
    <property type="project" value="Ensembl"/>
</dbReference>
<dbReference type="Proteomes" id="UP000515203">
    <property type="component" value="Unplaced"/>
</dbReference>